<evidence type="ECO:0008006" key="4">
    <source>
        <dbReference type="Google" id="ProtNLM"/>
    </source>
</evidence>
<name>A0ABQ0AZ45_9FIRM</name>
<accession>A0ABQ0AZ45</accession>
<keyword evidence="1" id="KW-0812">Transmembrane</keyword>
<dbReference type="Proteomes" id="UP001600894">
    <property type="component" value="Unassembled WGS sequence"/>
</dbReference>
<dbReference type="EMBL" id="BAABXL010000001">
    <property type="protein sequence ID" value="GAA6269308.1"/>
    <property type="molecule type" value="Genomic_DNA"/>
</dbReference>
<keyword evidence="1" id="KW-1133">Transmembrane helix</keyword>
<proteinExistence type="predicted"/>
<keyword evidence="1" id="KW-0472">Membrane</keyword>
<feature type="transmembrane region" description="Helical" evidence="1">
    <location>
        <begin position="39"/>
        <end position="59"/>
    </location>
</feature>
<organism evidence="2 3">
    <name type="scientific">Enterocloster alcoholdehydrogenati</name>
    <dbReference type="NCBI Taxonomy" id="2547410"/>
    <lineage>
        <taxon>Bacteria</taxon>
        <taxon>Bacillati</taxon>
        <taxon>Bacillota</taxon>
        <taxon>Clostridia</taxon>
        <taxon>Lachnospirales</taxon>
        <taxon>Lachnospiraceae</taxon>
        <taxon>Enterocloster</taxon>
    </lineage>
</organism>
<feature type="transmembrane region" description="Helical" evidence="1">
    <location>
        <begin position="6"/>
        <end position="32"/>
    </location>
</feature>
<evidence type="ECO:0000313" key="3">
    <source>
        <dbReference type="Proteomes" id="UP001600894"/>
    </source>
</evidence>
<sequence length="60" mass="6432">MTAVMGFIYGVSRIVPILLLASLLASIAALVMQRKRPDGTLSLPFVPFLAVGALTITFIR</sequence>
<evidence type="ECO:0000256" key="1">
    <source>
        <dbReference type="SAM" id="Phobius"/>
    </source>
</evidence>
<reference evidence="2 3" key="1">
    <citation type="submission" date="2024-04" db="EMBL/GenBank/DDBJ databases">
        <title>Defined microbial consortia suppress multidrug-resistant proinflammatory Enterobacteriaceae via ecological control.</title>
        <authorList>
            <person name="Furuichi M."/>
            <person name="Kawaguchi T."/>
            <person name="Pust M."/>
            <person name="Yasuma K."/>
            <person name="Plichta D."/>
            <person name="Hasegawa N."/>
            <person name="Ohya T."/>
            <person name="Bhattarai S."/>
            <person name="Sasajima S."/>
            <person name="Aoto Y."/>
            <person name="Tuganbaev T."/>
            <person name="Yaginuma M."/>
            <person name="Ueda M."/>
            <person name="Okahashi N."/>
            <person name="Amafuji K."/>
            <person name="Kiridooshi Y."/>
            <person name="Sugita K."/>
            <person name="Strazar M."/>
            <person name="Skelly A."/>
            <person name="Suda W."/>
            <person name="Hattori M."/>
            <person name="Nakamoto N."/>
            <person name="Caballero S."/>
            <person name="Norman J."/>
            <person name="Olle B."/>
            <person name="Tanoue T."/>
            <person name="Arita M."/>
            <person name="Bucci V."/>
            <person name="Atarashi K."/>
            <person name="Xavier R."/>
            <person name="Honda K."/>
        </authorList>
    </citation>
    <scope>NUCLEOTIDE SEQUENCE [LARGE SCALE GENOMIC DNA]</scope>
    <source>
        <strain evidence="3">f13</strain>
    </source>
</reference>
<gene>
    <name evidence="2" type="ORF">F130042H8_23680</name>
</gene>
<protein>
    <recommendedName>
        <fullName evidence="4">Prepilin type IV endopeptidase peptidase domain-containing protein</fullName>
    </recommendedName>
</protein>
<keyword evidence="3" id="KW-1185">Reference proteome</keyword>
<evidence type="ECO:0000313" key="2">
    <source>
        <dbReference type="EMBL" id="GAA6269308.1"/>
    </source>
</evidence>
<comment type="caution">
    <text evidence="2">The sequence shown here is derived from an EMBL/GenBank/DDBJ whole genome shotgun (WGS) entry which is preliminary data.</text>
</comment>